<dbReference type="CDD" id="cd00110">
    <property type="entry name" value="LamG"/>
    <property type="match status" value="1"/>
</dbReference>
<feature type="region of interest" description="Disordered" evidence="8">
    <location>
        <begin position="812"/>
        <end position="927"/>
    </location>
</feature>
<evidence type="ECO:0000313" key="11">
    <source>
        <dbReference type="Proteomes" id="UP000694580"/>
    </source>
</evidence>
<organism evidence="10 11">
    <name type="scientific">Denticeps clupeoides</name>
    <name type="common">denticle herring</name>
    <dbReference type="NCBI Taxonomy" id="299321"/>
    <lineage>
        <taxon>Eukaryota</taxon>
        <taxon>Metazoa</taxon>
        <taxon>Chordata</taxon>
        <taxon>Craniata</taxon>
        <taxon>Vertebrata</taxon>
        <taxon>Euteleostomi</taxon>
        <taxon>Actinopterygii</taxon>
        <taxon>Neopterygii</taxon>
        <taxon>Teleostei</taxon>
        <taxon>Clupei</taxon>
        <taxon>Clupeiformes</taxon>
        <taxon>Denticipitoidei</taxon>
        <taxon>Denticipitidae</taxon>
        <taxon>Denticeps</taxon>
    </lineage>
</organism>
<reference evidence="10 11" key="1">
    <citation type="submission" date="2020-06" db="EMBL/GenBank/DDBJ databases">
        <authorList>
            <consortium name="Wellcome Sanger Institute Data Sharing"/>
        </authorList>
    </citation>
    <scope>NUCLEOTIDE SEQUENCE [LARGE SCALE GENOMIC DNA]</scope>
</reference>
<dbReference type="InterPro" id="IPR050149">
    <property type="entry name" value="Collagen_superfamily"/>
</dbReference>
<feature type="compositionally biased region" description="Low complexity" evidence="8">
    <location>
        <begin position="502"/>
        <end position="517"/>
    </location>
</feature>
<feature type="compositionally biased region" description="Gly residues" evidence="8">
    <location>
        <begin position="543"/>
        <end position="552"/>
    </location>
</feature>
<evidence type="ECO:0000256" key="1">
    <source>
        <dbReference type="ARBA" id="ARBA00004613"/>
    </source>
</evidence>
<keyword evidence="4" id="KW-0732">Signal</keyword>
<feature type="region of interest" description="Disordered" evidence="8">
    <location>
        <begin position="685"/>
        <end position="791"/>
    </location>
</feature>
<feature type="compositionally biased region" description="Basic and acidic residues" evidence="8">
    <location>
        <begin position="608"/>
        <end position="617"/>
    </location>
</feature>
<sequence length="1493" mass="154764">MPIIVNHLDHEVENKKNKKSEPVDVLNILGFHNTPDGITKVPGFCKNHRASRPDVAFRVEKRAQISTPTKQLFPGSAFPQDFAIIMTIKPKSGIQSFLLSLYNDQGVHQLGVEVGNSPVFLYQEQHGRPASRHYPAFQSVNLADGKWHRVAIIVEKKRVTMIVDCETTITQPLRRSNRAAISTDGIAVFGNRIHDKDVFEGDIQQLLIVTDPKKAYKYCEQYSPDCQSPHLDMPQAQEAEEEYTTEYTEYYDYGESDITATESVKDYGEESVDDYITGVDQVGVDETASTTQATEVEWVTSKNAIDPATYSFKEYDYKEVDTDEAPYKVYYDQENYEDITDLPEDKNEIGTGFPAQTDFRESNVSKTLIYCKFIENIQNIKTATKIPVKYSLCTNFYLFHCQGPPGRPGLPGADGAPGPLVVPFCPVVTAQEAQAQAILAQAKSVFITVHVKSGFTFYVFIICLISQGPRGLLGPRGSSGSPGKQGLTGFDGPPGPRGNTGIQGDPGPAGQQGIPGPQGLPGPQGPIGPPGEKGHPGKEGPAGEKGGAGHPGPQGSIGYPGPRGVKGAEGVRGIKGGKGEKGEDGFPGFKGDMGIKGDKGEGGVVGPRGEDGPEGPKGKAGPSGEAGPMGLAGEKGVAGKSGPRGQRGPTGPRGSRGARGPTGQPGSKKTYIFLFVFSLQGLQGSQGPVGLTGPKGPNGPPGKDGLPGHPGQRGETGFQGKTGPPGPGGVVGPQGSTGETGPVGERGHPGSPGPPGEQGLPGTAGKEGGKGDPGPHGGSGKAGPAGVKGFQGQRGLVGAQVLIFCHKGAHGERGPAGPGGPIGLSGRTGPQGPPGPAGEKGGPGERGPMGPSGRDGIQGPIGLPGSAGPQGQPGEDGDKGEVGGPGQKGSKGDKGEHGSDGEPGPRGQQGMFGQKGDEGPRGFPGLLGPIGLQVTNQKYMHTCCTSTFSYTILNDYDTFLQGLKGEVGEKGDTGPPGAAGPAGARGPPGDDGPKGNPGPAGFPGDPGPPGEPGAAGLDGLSGDKGDDGEAGQPGPPGPSGEAGPPGHLGKRGPAGPAGTVGKQGEKGSKGEPGAEGPIGKHGPVGPQGTSGKPGTEGLRGIPGPVGEQGLPGASGQDGPPGPMGPPGLPGLKGDPGSKGEKGHPGLIGLIGPPGEPGEKGDRGLTGLQGAAGGKGEGQKGDTGMIGPPGPPVSSEKVHDTSLEKVHHAVPCPSLNFGCFLLKGPPSDIIQNLPVQSPGKNRRSSDVQRDESATIKDYDGLENMEDVFVSLSNLKQNVERLKFPLGTQDNPARTCKDLQLSQPDFPDGEYWIDPNMGCTGDSFRVYCNFTAGGETCIYPDKKSMGVRMSSWPKEYPGSWFSEFKRGKILSYVDLDDNTINSVQMTFLKLLSSSARQNFTYICHQSVAWYDTATDSYDKALRFLGSNDEEMSYDNNPFIKAISDGCSLKQGYSRTVLEISTPRIDQVPIIDVMLNDFGDPNQRFGFEVGPVCFFG</sequence>
<dbReference type="SMART" id="SM00210">
    <property type="entry name" value="TSPN"/>
    <property type="match status" value="1"/>
</dbReference>
<dbReference type="SMART" id="SM00282">
    <property type="entry name" value="LamG"/>
    <property type="match status" value="1"/>
</dbReference>
<dbReference type="Pfam" id="PF01410">
    <property type="entry name" value="COLFI"/>
    <property type="match status" value="1"/>
</dbReference>
<evidence type="ECO:0000313" key="10">
    <source>
        <dbReference type="Ensembl" id="ENSDCDP00010013264.1"/>
    </source>
</evidence>
<keyword evidence="7" id="KW-0379">Hydroxylation</keyword>
<dbReference type="Gene3D" id="2.60.120.1000">
    <property type="match status" value="1"/>
</dbReference>
<dbReference type="SUPFAM" id="SSF49899">
    <property type="entry name" value="Concanavalin A-like lectins/glucanases"/>
    <property type="match status" value="1"/>
</dbReference>
<feature type="compositionally biased region" description="Low complexity" evidence="8">
    <location>
        <begin position="641"/>
        <end position="662"/>
    </location>
</feature>
<evidence type="ECO:0000256" key="4">
    <source>
        <dbReference type="ARBA" id="ARBA00022729"/>
    </source>
</evidence>
<evidence type="ECO:0000256" key="3">
    <source>
        <dbReference type="ARBA" id="ARBA00022530"/>
    </source>
</evidence>
<dbReference type="InterPro" id="IPR013320">
    <property type="entry name" value="ConA-like_dom_sf"/>
</dbReference>
<dbReference type="GO" id="GO:0030020">
    <property type="term" value="F:extracellular matrix structural constituent conferring tensile strength"/>
    <property type="evidence" value="ECO:0007669"/>
    <property type="project" value="TreeGrafter"/>
</dbReference>
<dbReference type="PANTHER" id="PTHR24023">
    <property type="entry name" value="COLLAGEN ALPHA"/>
    <property type="match status" value="1"/>
</dbReference>
<protein>
    <recommendedName>
        <fullName evidence="9">Fibrillar collagen NC1 domain-containing protein</fullName>
    </recommendedName>
</protein>
<feature type="compositionally biased region" description="Basic and acidic residues" evidence="8">
    <location>
        <begin position="890"/>
        <end position="900"/>
    </location>
</feature>
<dbReference type="InterPro" id="IPR000885">
    <property type="entry name" value="Fib_collagen_C"/>
</dbReference>
<evidence type="ECO:0000259" key="9">
    <source>
        <dbReference type="PROSITE" id="PS51461"/>
    </source>
</evidence>
<feature type="compositionally biased region" description="Gly residues" evidence="8">
    <location>
        <begin position="814"/>
        <end position="823"/>
    </location>
</feature>
<dbReference type="InterPro" id="IPR001791">
    <property type="entry name" value="Laminin_G"/>
</dbReference>
<accession>A0AAY4AWU0</accession>
<reference evidence="10" key="2">
    <citation type="submission" date="2025-08" db="UniProtKB">
        <authorList>
            <consortium name="Ensembl"/>
        </authorList>
    </citation>
    <scope>IDENTIFICATION</scope>
</reference>
<dbReference type="GO" id="GO:0005615">
    <property type="term" value="C:extracellular space"/>
    <property type="evidence" value="ECO:0007669"/>
    <property type="project" value="TreeGrafter"/>
</dbReference>
<dbReference type="PANTHER" id="PTHR24023:SF1059">
    <property type="entry name" value="COLLAGEN, TYPE XI, ALPHA 1A"/>
    <property type="match status" value="1"/>
</dbReference>
<feature type="compositionally biased region" description="Gly residues" evidence="8">
    <location>
        <begin position="838"/>
        <end position="847"/>
    </location>
</feature>
<dbReference type="InterPro" id="IPR008160">
    <property type="entry name" value="Collagen"/>
</dbReference>
<dbReference type="FunFam" id="2.60.120.200:FF:000016">
    <property type="entry name" value="Collagen XI alpha 1 chain"/>
    <property type="match status" value="1"/>
</dbReference>
<dbReference type="Pfam" id="PF02210">
    <property type="entry name" value="Laminin_G_2"/>
    <property type="match status" value="1"/>
</dbReference>
<keyword evidence="2" id="KW-0964">Secreted</keyword>
<evidence type="ECO:0000256" key="5">
    <source>
        <dbReference type="ARBA" id="ARBA00022737"/>
    </source>
</evidence>
<dbReference type="PROSITE" id="PS51461">
    <property type="entry name" value="NC1_FIB"/>
    <property type="match status" value="1"/>
</dbReference>
<evidence type="ECO:0000256" key="8">
    <source>
        <dbReference type="SAM" id="MobiDB-lite"/>
    </source>
</evidence>
<comment type="subcellular location">
    <subcellularLocation>
        <location evidence="1">Secreted</location>
    </subcellularLocation>
</comment>
<dbReference type="GO" id="GO:0030198">
    <property type="term" value="P:extracellular matrix organization"/>
    <property type="evidence" value="ECO:0007669"/>
    <property type="project" value="TreeGrafter"/>
</dbReference>
<dbReference type="InterPro" id="IPR048287">
    <property type="entry name" value="TSPN-like_N"/>
</dbReference>
<dbReference type="GeneTree" id="ENSGT00940000154535"/>
<feature type="compositionally biased region" description="Low complexity" evidence="8">
    <location>
        <begin position="973"/>
        <end position="987"/>
    </location>
</feature>
<dbReference type="Pfam" id="PF01391">
    <property type="entry name" value="Collagen"/>
    <property type="match status" value="4"/>
</dbReference>
<evidence type="ECO:0000256" key="2">
    <source>
        <dbReference type="ARBA" id="ARBA00022525"/>
    </source>
</evidence>
<dbReference type="Gene3D" id="2.60.120.200">
    <property type="match status" value="1"/>
</dbReference>
<keyword evidence="5" id="KW-0677">Repeat</keyword>
<dbReference type="Proteomes" id="UP000694580">
    <property type="component" value="Chromosome 4"/>
</dbReference>
<keyword evidence="3" id="KW-0272">Extracellular matrix</keyword>
<feature type="compositionally biased region" description="Basic and acidic residues" evidence="8">
    <location>
        <begin position="1242"/>
        <end position="1252"/>
    </location>
</feature>
<dbReference type="SMART" id="SM00038">
    <property type="entry name" value="COLFI"/>
    <property type="match status" value="1"/>
</dbReference>
<feature type="compositionally biased region" description="Pro residues" evidence="8">
    <location>
        <begin position="1119"/>
        <end position="1128"/>
    </location>
</feature>
<reference evidence="10" key="3">
    <citation type="submission" date="2025-09" db="UniProtKB">
        <authorList>
            <consortium name="Ensembl"/>
        </authorList>
    </citation>
    <scope>IDENTIFICATION</scope>
</reference>
<feature type="region of interest" description="Disordered" evidence="8">
    <location>
        <begin position="967"/>
        <end position="1196"/>
    </location>
</feature>
<dbReference type="Ensembl" id="ENSDCDT00010013978.1">
    <property type="protein sequence ID" value="ENSDCDP00010013264.1"/>
    <property type="gene ID" value="ENSDCDG00010005978.1"/>
</dbReference>
<feature type="compositionally biased region" description="Basic and acidic residues" evidence="8">
    <location>
        <begin position="532"/>
        <end position="542"/>
    </location>
</feature>
<feature type="region of interest" description="Disordered" evidence="8">
    <location>
        <begin position="474"/>
        <end position="667"/>
    </location>
</feature>
<dbReference type="GO" id="GO:0031012">
    <property type="term" value="C:extracellular matrix"/>
    <property type="evidence" value="ECO:0007669"/>
    <property type="project" value="TreeGrafter"/>
</dbReference>
<feature type="compositionally biased region" description="Gly residues" evidence="8">
    <location>
        <begin position="771"/>
        <end position="783"/>
    </location>
</feature>
<feature type="region of interest" description="Disordered" evidence="8">
    <location>
        <begin position="1230"/>
        <end position="1252"/>
    </location>
</feature>
<evidence type="ECO:0000256" key="7">
    <source>
        <dbReference type="ARBA" id="ARBA00023278"/>
    </source>
</evidence>
<evidence type="ECO:0000256" key="6">
    <source>
        <dbReference type="ARBA" id="ARBA00023119"/>
    </source>
</evidence>
<feature type="domain" description="Fibrillar collagen NC1" evidence="9">
    <location>
        <begin position="1264"/>
        <end position="1492"/>
    </location>
</feature>
<keyword evidence="6" id="KW-0176">Collagen</keyword>
<proteinExistence type="predicted"/>
<dbReference type="FunFam" id="2.60.120.1000:FF:000002">
    <property type="entry name" value="Collagen XI alpha 1 chain"/>
    <property type="match status" value="1"/>
</dbReference>
<feature type="compositionally biased region" description="Pro residues" evidence="8">
    <location>
        <begin position="518"/>
        <end position="529"/>
    </location>
</feature>
<dbReference type="GO" id="GO:0005581">
    <property type="term" value="C:collagen trimer"/>
    <property type="evidence" value="ECO:0007669"/>
    <property type="project" value="UniProtKB-KW"/>
</dbReference>
<keyword evidence="11" id="KW-1185">Reference proteome</keyword>
<name>A0AAY4AWU0_9TELE</name>